<name>A0ABM8T1F0_9BURK</name>
<keyword evidence="2" id="KW-1185">Reference proteome</keyword>
<evidence type="ECO:0000313" key="2">
    <source>
        <dbReference type="Proteomes" id="UP000673821"/>
    </source>
</evidence>
<protein>
    <submittedName>
        <fullName evidence="1">Uncharacterized protein</fullName>
    </submittedName>
</protein>
<dbReference type="EMBL" id="CAJNBH010000035">
    <property type="protein sequence ID" value="CAE6850130.1"/>
    <property type="molecule type" value="Genomic_DNA"/>
</dbReference>
<sequence>MVVRIVVVPLLTRKLDDLRVALREHKHSESIQEMIDEITRALNLACVRLDCTFDPRIDAAISADEARMEKILASLPPRDKIEVRRTAK</sequence>
<dbReference type="Proteomes" id="UP000673821">
    <property type="component" value="Unassembled WGS sequence"/>
</dbReference>
<organism evidence="1 2">
    <name type="scientific">Paraburkholderia nemoris</name>
    <dbReference type="NCBI Taxonomy" id="2793076"/>
    <lineage>
        <taxon>Bacteria</taxon>
        <taxon>Pseudomonadati</taxon>
        <taxon>Pseudomonadota</taxon>
        <taxon>Betaproteobacteria</taxon>
        <taxon>Burkholderiales</taxon>
        <taxon>Burkholderiaceae</taxon>
        <taxon>Paraburkholderia</taxon>
    </lineage>
</organism>
<comment type="caution">
    <text evidence="1">The sequence shown here is derived from an EMBL/GenBank/DDBJ whole genome shotgun (WGS) entry which is preliminary data.</text>
</comment>
<reference evidence="1 2" key="1">
    <citation type="submission" date="2021-02" db="EMBL/GenBank/DDBJ databases">
        <authorList>
            <person name="Vanwijnsberghe S."/>
        </authorList>
    </citation>
    <scope>NUCLEOTIDE SEQUENCE [LARGE SCALE GENOMIC DNA]</scope>
    <source>
        <strain evidence="1 2">R-69776</strain>
    </source>
</reference>
<proteinExistence type="predicted"/>
<gene>
    <name evidence="1" type="ORF">R69776_07457</name>
</gene>
<accession>A0ABM8T1F0</accession>
<evidence type="ECO:0000313" key="1">
    <source>
        <dbReference type="EMBL" id="CAE6850130.1"/>
    </source>
</evidence>